<name>A0A7D5P2L1_9EURY</name>
<proteinExistence type="predicted"/>
<dbReference type="RefSeq" id="WP_179909270.1">
    <property type="nucleotide sequence ID" value="NZ_CP058910.1"/>
</dbReference>
<organism evidence="1 2">
    <name type="scientific">Halosimplex rubrum</name>
    <dbReference type="NCBI Taxonomy" id="869889"/>
    <lineage>
        <taxon>Archaea</taxon>
        <taxon>Methanobacteriati</taxon>
        <taxon>Methanobacteriota</taxon>
        <taxon>Stenosarchaea group</taxon>
        <taxon>Halobacteria</taxon>
        <taxon>Halobacteriales</taxon>
        <taxon>Haloarculaceae</taxon>
        <taxon>Halosimplex</taxon>
    </lineage>
</organism>
<dbReference type="Proteomes" id="UP000509667">
    <property type="component" value="Chromosome"/>
</dbReference>
<evidence type="ECO:0000313" key="1">
    <source>
        <dbReference type="EMBL" id="QLH79403.1"/>
    </source>
</evidence>
<dbReference type="GeneID" id="56080157"/>
<keyword evidence="2" id="KW-1185">Reference proteome</keyword>
<sequence length="199" mass="22644">MPDDRAGRDKQARDEENRQRMRAMLEELERGDETEPPIEEGELEDLDAELETVEFPATGLELVEAVGSHEVESAEGTRDLAELLPRSEREAYDSPEAVRARVQRPTVAAAMRRIVEAADELRSAEFGSSQREGYERTFRELKAIDAVDDDEGIPVVADWVVERIREKETLPGSRDVRRRAAKFCRSNGYEVRNDEWLGV</sequence>
<dbReference type="InterPro" id="IPR043899">
    <property type="entry name" value="DUF5789"/>
</dbReference>
<reference evidence="1 2" key="1">
    <citation type="submission" date="2020-07" db="EMBL/GenBank/DDBJ databases">
        <title>Halosimplex pelagicum sp. nov. and Halosimplex rubrum sp. nov., isolated from salted brown alga Laminaria, and emended description of the genus Halosimplex.</title>
        <authorList>
            <person name="Cui H."/>
        </authorList>
    </citation>
    <scope>NUCLEOTIDE SEQUENCE [LARGE SCALE GENOMIC DNA]</scope>
    <source>
        <strain evidence="1 2">R27</strain>
    </source>
</reference>
<dbReference type="AlphaFoldDB" id="A0A7D5P2L1"/>
<protein>
    <submittedName>
        <fullName evidence="1">Uncharacterized protein</fullName>
    </submittedName>
</protein>
<dbReference type="KEGG" id="hrr:HZS55_19800"/>
<accession>A0A7D5P2L1</accession>
<dbReference type="EMBL" id="CP058910">
    <property type="protein sequence ID" value="QLH79403.1"/>
    <property type="molecule type" value="Genomic_DNA"/>
</dbReference>
<dbReference type="OrthoDB" id="197849at2157"/>
<dbReference type="Pfam" id="PF19102">
    <property type="entry name" value="DUF5789"/>
    <property type="match status" value="1"/>
</dbReference>
<gene>
    <name evidence="1" type="ORF">HZS55_19800</name>
</gene>
<evidence type="ECO:0000313" key="2">
    <source>
        <dbReference type="Proteomes" id="UP000509667"/>
    </source>
</evidence>